<gene>
    <name evidence="2" type="ordered locus">MLP_14940</name>
</gene>
<dbReference type="SUPFAM" id="SSF55729">
    <property type="entry name" value="Acyl-CoA N-acyltransferases (Nat)"/>
    <property type="match status" value="1"/>
</dbReference>
<dbReference type="HOGENOM" id="CLU_2246938_0_0_11"/>
<evidence type="ECO:0000259" key="1">
    <source>
        <dbReference type="PROSITE" id="PS51186"/>
    </source>
</evidence>
<dbReference type="eggNOG" id="COG0456">
    <property type="taxonomic scope" value="Bacteria"/>
</dbReference>
<dbReference type="EMBL" id="AP012204">
    <property type="protein sequence ID" value="BAK34508.1"/>
    <property type="molecule type" value="Genomic_DNA"/>
</dbReference>
<evidence type="ECO:0000313" key="3">
    <source>
        <dbReference type="Proteomes" id="UP000007947"/>
    </source>
</evidence>
<protein>
    <recommendedName>
        <fullName evidence="1">N-acetyltransferase domain-containing protein</fullName>
    </recommendedName>
</protein>
<name>F5XQK8_MICPN</name>
<dbReference type="InterPro" id="IPR016181">
    <property type="entry name" value="Acyl_CoA_acyltransferase"/>
</dbReference>
<dbReference type="AlphaFoldDB" id="F5XQK8"/>
<keyword evidence="3" id="KW-1185">Reference proteome</keyword>
<dbReference type="Proteomes" id="UP000007947">
    <property type="component" value="Chromosome"/>
</dbReference>
<dbReference type="KEGG" id="mph:MLP_14940"/>
<dbReference type="GO" id="GO:0016747">
    <property type="term" value="F:acyltransferase activity, transferring groups other than amino-acyl groups"/>
    <property type="evidence" value="ECO:0007669"/>
    <property type="project" value="InterPro"/>
</dbReference>
<dbReference type="Pfam" id="PF00583">
    <property type="entry name" value="Acetyltransf_1"/>
    <property type="match status" value="1"/>
</dbReference>
<dbReference type="STRING" id="1032480.MLP_14940"/>
<dbReference type="InterPro" id="IPR000182">
    <property type="entry name" value="GNAT_dom"/>
</dbReference>
<accession>F5XQK8</accession>
<dbReference type="Gene3D" id="3.40.630.30">
    <property type="match status" value="1"/>
</dbReference>
<feature type="domain" description="N-acetyltransferase" evidence="1">
    <location>
        <begin position="3"/>
        <end position="104"/>
    </location>
</feature>
<dbReference type="CDD" id="cd04301">
    <property type="entry name" value="NAT_SF"/>
    <property type="match status" value="1"/>
</dbReference>
<evidence type="ECO:0000313" key="2">
    <source>
        <dbReference type="EMBL" id="BAK34508.1"/>
    </source>
</evidence>
<proteinExistence type="predicted"/>
<dbReference type="RefSeq" id="WP_013862391.1">
    <property type="nucleotide sequence ID" value="NC_015635.1"/>
</dbReference>
<dbReference type="OrthoDB" id="9805924at2"/>
<organism evidence="2 3">
    <name type="scientific">Microlunatus phosphovorus (strain ATCC 700054 / DSM 10555 / JCM 9379 / NBRC 101784 / NCIMB 13414 / VKM Ac-1990 / NM-1)</name>
    <dbReference type="NCBI Taxonomy" id="1032480"/>
    <lineage>
        <taxon>Bacteria</taxon>
        <taxon>Bacillati</taxon>
        <taxon>Actinomycetota</taxon>
        <taxon>Actinomycetes</taxon>
        <taxon>Propionibacteriales</taxon>
        <taxon>Propionibacteriaceae</taxon>
        <taxon>Microlunatus</taxon>
    </lineage>
</organism>
<dbReference type="PROSITE" id="PS51186">
    <property type="entry name" value="GNAT"/>
    <property type="match status" value="1"/>
</dbReference>
<reference evidence="2 3" key="1">
    <citation type="submission" date="2011-05" db="EMBL/GenBank/DDBJ databases">
        <title>Whole genome sequence of Microlunatus phosphovorus NM-1.</title>
        <authorList>
            <person name="Hosoyama A."/>
            <person name="Sasaki K."/>
            <person name="Harada T."/>
            <person name="Igarashi R."/>
            <person name="Kawakoshi A."/>
            <person name="Sasagawa M."/>
            <person name="Fukada J."/>
            <person name="Nakamura S."/>
            <person name="Katano Y."/>
            <person name="Hanada S."/>
            <person name="Kamagata Y."/>
            <person name="Nakamura N."/>
            <person name="Yamazaki S."/>
            <person name="Fujita N."/>
        </authorList>
    </citation>
    <scope>NUCLEOTIDE SEQUENCE [LARGE SCALE GENOMIC DNA]</scope>
    <source>
        <strain evidence="3">ATCC 700054 / DSM 10555 / JCM 9379 / NBRC 101784 / NCIMB 13414 / VKM Ac-1990 / NM-1</strain>
    </source>
</reference>
<sequence length="104" mass="11530">MHLVIRTFRADDVDPLSSAFASWPKPHQLFKTYARRAAEGVLDMLVATVDSQVAGYLLIEPRSSYPPFAAAHIPEIADFNVLHSYRRAGVGTALMDEADRVACR</sequence>